<dbReference type="PANTHER" id="PTHR47187">
    <property type="entry name" value="NFATC2-INTERACTING PROTEIN"/>
    <property type="match status" value="1"/>
</dbReference>
<dbReference type="InterPro" id="IPR022617">
    <property type="entry name" value="Rad60/SUMO-like_dom"/>
</dbReference>
<protein>
    <recommendedName>
        <fullName evidence="3">NFATC2-interacting protein</fullName>
    </recommendedName>
    <alternativeName>
        <fullName evidence="4">Nuclear factor of activated T-cells, cytoplasmic 2-interacting protein</fullName>
    </alternativeName>
</protein>
<gene>
    <name evidence="7" type="ORF">HHUSO_G34649</name>
</gene>
<accession>A0ABR0Y4U9</accession>
<dbReference type="Pfam" id="PF11976">
    <property type="entry name" value="Rad60-SLD"/>
    <property type="match status" value="1"/>
</dbReference>
<feature type="region of interest" description="Disordered" evidence="5">
    <location>
        <begin position="72"/>
        <end position="120"/>
    </location>
</feature>
<dbReference type="SUPFAM" id="SSF54236">
    <property type="entry name" value="Ubiquitin-like"/>
    <property type="match status" value="2"/>
</dbReference>
<feature type="domain" description="Rad60/SUMO-like" evidence="6">
    <location>
        <begin position="269"/>
        <end position="340"/>
    </location>
</feature>
<dbReference type="CDD" id="cd17078">
    <property type="entry name" value="Ubl_SLD1_NFATC2ip"/>
    <property type="match status" value="1"/>
</dbReference>
<evidence type="ECO:0000256" key="1">
    <source>
        <dbReference type="ARBA" id="ARBA00004123"/>
    </source>
</evidence>
<reference evidence="7 8" key="1">
    <citation type="submission" date="2021-05" db="EMBL/GenBank/DDBJ databases">
        <authorList>
            <person name="Zahm M."/>
            <person name="Klopp C."/>
            <person name="Cabau C."/>
            <person name="Kuhl H."/>
            <person name="Suciu R."/>
            <person name="Ciorpac M."/>
            <person name="Holostenco D."/>
            <person name="Gessner J."/>
            <person name="Wuertz S."/>
            <person name="Hohne C."/>
            <person name="Stock M."/>
            <person name="Gislard M."/>
            <person name="Lluch J."/>
            <person name="Milhes M."/>
            <person name="Lampietro C."/>
            <person name="Lopez Roques C."/>
            <person name="Donnadieu C."/>
            <person name="Du K."/>
            <person name="Schartl M."/>
            <person name="Guiguen Y."/>
        </authorList>
    </citation>
    <scope>NUCLEOTIDE SEQUENCE [LARGE SCALE GENOMIC DNA]</scope>
    <source>
        <strain evidence="7">Hh-F2</strain>
        <tissue evidence="7">Blood</tissue>
    </source>
</reference>
<feature type="non-terminal residue" evidence="7">
    <location>
        <position position="1"/>
    </location>
</feature>
<evidence type="ECO:0000256" key="2">
    <source>
        <dbReference type="ARBA" id="ARBA00023242"/>
    </source>
</evidence>
<proteinExistence type="predicted"/>
<comment type="caution">
    <text evidence="7">The sequence shown here is derived from an EMBL/GenBank/DDBJ whole genome shotgun (WGS) entry which is preliminary data.</text>
</comment>
<comment type="subcellular location">
    <subcellularLocation>
        <location evidence="1">Nucleus</location>
    </subcellularLocation>
</comment>
<evidence type="ECO:0000256" key="3">
    <source>
        <dbReference type="ARBA" id="ARBA00039921"/>
    </source>
</evidence>
<dbReference type="Proteomes" id="UP001369086">
    <property type="component" value="Unassembled WGS sequence"/>
</dbReference>
<keyword evidence="2" id="KW-0539">Nucleus</keyword>
<dbReference type="InterPro" id="IPR029071">
    <property type="entry name" value="Ubiquitin-like_domsf"/>
</dbReference>
<keyword evidence="8" id="KW-1185">Reference proteome</keyword>
<evidence type="ECO:0000256" key="5">
    <source>
        <dbReference type="SAM" id="MobiDB-lite"/>
    </source>
</evidence>
<evidence type="ECO:0000313" key="7">
    <source>
        <dbReference type="EMBL" id="KAK6467651.1"/>
    </source>
</evidence>
<organism evidence="7 8">
    <name type="scientific">Huso huso</name>
    <name type="common">Beluga</name>
    <name type="synonym">Acipenser huso</name>
    <dbReference type="NCBI Taxonomy" id="61971"/>
    <lineage>
        <taxon>Eukaryota</taxon>
        <taxon>Metazoa</taxon>
        <taxon>Chordata</taxon>
        <taxon>Craniata</taxon>
        <taxon>Vertebrata</taxon>
        <taxon>Euteleostomi</taxon>
        <taxon>Actinopterygii</taxon>
        <taxon>Chondrostei</taxon>
        <taxon>Acipenseriformes</taxon>
        <taxon>Acipenseridae</taxon>
        <taxon>Huso</taxon>
    </lineage>
</organism>
<dbReference type="InterPro" id="IPR052324">
    <property type="entry name" value="NFATC2-Int_DNA_Repair"/>
</dbReference>
<evidence type="ECO:0000259" key="6">
    <source>
        <dbReference type="Pfam" id="PF11976"/>
    </source>
</evidence>
<evidence type="ECO:0000313" key="8">
    <source>
        <dbReference type="Proteomes" id="UP001369086"/>
    </source>
</evidence>
<name>A0ABR0Y4U9_HUSHU</name>
<dbReference type="Gene3D" id="3.10.20.90">
    <property type="entry name" value="Phosphatidylinositol 3-kinase Catalytic Subunit, Chain A, domain 1"/>
    <property type="match status" value="2"/>
</dbReference>
<dbReference type="EMBL" id="JAHFZB010000048">
    <property type="protein sequence ID" value="KAK6467651.1"/>
    <property type="molecule type" value="Genomic_DNA"/>
</dbReference>
<dbReference type="PANTHER" id="PTHR47187:SF1">
    <property type="entry name" value="NFATC2-INTERACTING PROTEIN"/>
    <property type="match status" value="1"/>
</dbReference>
<evidence type="ECO:0000256" key="4">
    <source>
        <dbReference type="ARBA" id="ARBA00042764"/>
    </source>
</evidence>
<sequence>SESSDSDVEITEFRAPVPKRRRIIDPSTVCTVPVYSDQVSVNQFSYPLFYCFLIDVEGEGHFSWAQSQKDFPATPLKNKSQTTTLEISDSEEEPSKEPPWTRSPSPPPTPHSLKRQKGRAFKKIREVDRKLNEVGATFSPVSQNSRVRKTAVGGDDDDDDVILLTTPPSETLQSDSPRELVLKIRCRADLYRIPVKTTDPLSSAVEQLSIILKVPASRILLLRKEAELPVVATATDLGLGIADIIDCVVISEGDRQGDSAQGQGDENTITLRLQGKDKESVQLISAKRDAPLRSVLLQYRARAGLDPQHNVRFLFDGEKVLEGASPTSLDMEDGDVIEVWL</sequence>